<evidence type="ECO:0000313" key="5">
    <source>
        <dbReference type="Proteomes" id="UP000224080"/>
    </source>
</evidence>
<dbReference type="OrthoDB" id="27140at2759"/>
<reference evidence="4 5" key="1">
    <citation type="submission" date="2017-10" db="EMBL/GenBank/DDBJ databases">
        <title>Comparative genomics in systemic dimorphic fungi from Ajellomycetaceae.</title>
        <authorList>
            <person name="Munoz J.F."/>
            <person name="Mcewen J.G."/>
            <person name="Clay O.K."/>
            <person name="Cuomo C.A."/>
        </authorList>
    </citation>
    <scope>NUCLEOTIDE SEQUENCE [LARGE SCALE GENOMIC DNA]</scope>
    <source>
        <strain evidence="4 5">UAMH130</strain>
    </source>
</reference>
<comment type="caution">
    <text evidence="4">The sequence shown here is derived from an EMBL/GenBank/DDBJ whole genome shotgun (WGS) entry which is preliminary data.</text>
</comment>
<dbReference type="PANTHER" id="PTHR22957:SF337">
    <property type="entry name" value="TBC1 DOMAIN FAMILY MEMBER 5"/>
    <property type="match status" value="1"/>
</dbReference>
<feature type="domain" description="Rab-GAP TBC" evidence="3">
    <location>
        <begin position="36"/>
        <end position="300"/>
    </location>
</feature>
<dbReference type="SUPFAM" id="SSF47923">
    <property type="entry name" value="Ypt/Rab-GAP domain of gyp1p"/>
    <property type="match status" value="2"/>
</dbReference>
<dbReference type="EMBL" id="PDNC01000009">
    <property type="protein sequence ID" value="PGH08390.1"/>
    <property type="molecule type" value="Genomic_DNA"/>
</dbReference>
<feature type="compositionally biased region" description="Basic and acidic residues" evidence="2">
    <location>
        <begin position="681"/>
        <end position="690"/>
    </location>
</feature>
<dbReference type="AlphaFoldDB" id="A0A2B7XHK4"/>
<feature type="region of interest" description="Disordered" evidence="2">
    <location>
        <begin position="463"/>
        <end position="492"/>
    </location>
</feature>
<name>A0A2B7XHK4_9EURO</name>
<dbReference type="PROSITE" id="PS50086">
    <property type="entry name" value="TBC_RABGAP"/>
    <property type="match status" value="1"/>
</dbReference>
<feature type="region of interest" description="Disordered" evidence="2">
    <location>
        <begin position="560"/>
        <end position="626"/>
    </location>
</feature>
<feature type="compositionally biased region" description="Polar residues" evidence="2">
    <location>
        <begin position="463"/>
        <end position="472"/>
    </location>
</feature>
<keyword evidence="5" id="KW-1185">Reference proteome</keyword>
<dbReference type="PANTHER" id="PTHR22957">
    <property type="entry name" value="TBC1 DOMAIN FAMILY MEMBER GTPASE-ACTIVATING PROTEIN"/>
    <property type="match status" value="1"/>
</dbReference>
<dbReference type="InterPro" id="IPR035969">
    <property type="entry name" value="Rab-GAP_TBC_sf"/>
</dbReference>
<evidence type="ECO:0000313" key="4">
    <source>
        <dbReference type="EMBL" id="PGH08390.1"/>
    </source>
</evidence>
<dbReference type="GO" id="GO:0005096">
    <property type="term" value="F:GTPase activator activity"/>
    <property type="evidence" value="ECO:0007669"/>
    <property type="project" value="UniProtKB-KW"/>
</dbReference>
<accession>A0A2B7XHK4</accession>
<evidence type="ECO:0000256" key="2">
    <source>
        <dbReference type="SAM" id="MobiDB-lite"/>
    </source>
</evidence>
<proteinExistence type="predicted"/>
<dbReference type="Proteomes" id="UP000224080">
    <property type="component" value="Unassembled WGS sequence"/>
</dbReference>
<sequence length="708" mass="79714">MKTVEEARKRWHSLFSGRSSLAELKQALKSKDGDRLRENGLRSVCWKAFLVHQNLDTASWPAEIFNSRTAYQSLREHFLKYIEHPDDLPSTADPLAEDDESPWQTLRRDEATRAEIYQDVERCMQENHFFREPTTKARMLDILFIYTKLNADLGYRQGMHELLAPVLWVVEHDAIDKKATTDLASDTGSEDLMLQVLDKDYTEHDAFTLFCAIMQTAKLFYEQESGKLPGVRPDVSPIVSRSQHIHQALLRAVDPELADHLQITEILPQIFLTRWIRLLFGREFSFHEVLNIWDLLFAENMRLELIDEVCVAMLLRIRWQLLNADYSSALALLLRYPAPNPYKPISFVEDGLFLEKHPNCEGASLLIQKYSGKAPDSNKQYKPASPNAVPQFPSRRRKKKPTTREPSKAPNEVPSPGLSAAQNHQRRLDSLFQDVSQGLHRRTEGWGVTKVVRGAMVEARRNIQNIQSSASTPAPRRIGSPSHDSPSPPHVSLATVRRLSSRISALESRSHALAGMLGDAINELRTQQQEDPNKSNTEAIDLALAKMQFVQVYLADPTMPIPDERKSTTQAAPRARSSDPVFREHVTKPTAVAGKENNNLNGERKLENNSACQLPETRDAEPTNIIKPVPLRPAAPAARAPLADSPFSWMLGDNKERSGFVTSVSVPPEQSRSTGTLFGDTRGDERKPARDEEDGVVLNSLRGVSKSS</sequence>
<dbReference type="FunFam" id="1.10.8.270:FF:000031">
    <property type="entry name" value="TBC1 domain family member 5"/>
    <property type="match status" value="1"/>
</dbReference>
<feature type="region of interest" description="Disordered" evidence="2">
    <location>
        <begin position="374"/>
        <end position="420"/>
    </location>
</feature>
<dbReference type="Gene3D" id="1.10.472.80">
    <property type="entry name" value="Ypt/Rab-GAP domain of gyp1p, domain 3"/>
    <property type="match status" value="1"/>
</dbReference>
<gene>
    <name evidence="4" type="ORF">GX51_01216</name>
</gene>
<dbReference type="FunFam" id="1.10.472.80:FF:000038">
    <property type="entry name" value="TBC1 domain family member 5"/>
    <property type="match status" value="1"/>
</dbReference>
<feature type="compositionally biased region" description="Polar residues" evidence="2">
    <location>
        <begin position="660"/>
        <end position="676"/>
    </location>
</feature>
<feature type="region of interest" description="Disordered" evidence="2">
    <location>
        <begin position="659"/>
        <end position="708"/>
    </location>
</feature>
<protein>
    <recommendedName>
        <fullName evidence="3">Rab-GAP TBC domain-containing protein</fullName>
    </recommendedName>
</protein>
<dbReference type="Gene3D" id="1.10.8.270">
    <property type="entry name" value="putative rabgap domain of human tbc1 domain family member 14 like domains"/>
    <property type="match status" value="1"/>
</dbReference>
<dbReference type="InterPro" id="IPR000195">
    <property type="entry name" value="Rab-GAP-TBC_dom"/>
</dbReference>
<dbReference type="SMART" id="SM00164">
    <property type="entry name" value="TBC"/>
    <property type="match status" value="1"/>
</dbReference>
<keyword evidence="1" id="KW-0343">GTPase activation</keyword>
<evidence type="ECO:0000259" key="3">
    <source>
        <dbReference type="PROSITE" id="PS50086"/>
    </source>
</evidence>
<evidence type="ECO:0000256" key="1">
    <source>
        <dbReference type="ARBA" id="ARBA00022468"/>
    </source>
</evidence>
<dbReference type="STRING" id="2060905.A0A2B7XHK4"/>
<dbReference type="Pfam" id="PF00566">
    <property type="entry name" value="RabGAP-TBC"/>
    <property type="match status" value="1"/>
</dbReference>
<organism evidence="4 5">
    <name type="scientific">Blastomyces parvus</name>
    <dbReference type="NCBI Taxonomy" id="2060905"/>
    <lineage>
        <taxon>Eukaryota</taxon>
        <taxon>Fungi</taxon>
        <taxon>Dikarya</taxon>
        <taxon>Ascomycota</taxon>
        <taxon>Pezizomycotina</taxon>
        <taxon>Eurotiomycetes</taxon>
        <taxon>Eurotiomycetidae</taxon>
        <taxon>Onygenales</taxon>
        <taxon>Ajellomycetaceae</taxon>
        <taxon>Blastomyces</taxon>
    </lineage>
</organism>